<dbReference type="OrthoDB" id="2330461at2759"/>
<accession>A0A8H3M5A4</accession>
<evidence type="ECO:0000313" key="1">
    <source>
        <dbReference type="EMBL" id="GES98010.1"/>
    </source>
</evidence>
<name>A0A8H3M5A4_9GLOM</name>
<dbReference type="EMBL" id="BLAL01000262">
    <property type="protein sequence ID" value="GES98010.1"/>
    <property type="molecule type" value="Genomic_DNA"/>
</dbReference>
<protein>
    <submittedName>
        <fullName evidence="1">Uncharacterized protein</fullName>
    </submittedName>
</protein>
<dbReference type="AlphaFoldDB" id="A0A8H3M5A4"/>
<gene>
    <name evidence="1" type="ORF">RCL2_002457200</name>
</gene>
<proteinExistence type="predicted"/>
<reference evidence="1" key="1">
    <citation type="submission" date="2019-10" db="EMBL/GenBank/DDBJ databases">
        <title>Conservation and host-specific expression of non-tandemly repeated heterogenous ribosome RNA gene in arbuscular mycorrhizal fungi.</title>
        <authorList>
            <person name="Maeda T."/>
            <person name="Kobayashi Y."/>
            <person name="Nakagawa T."/>
            <person name="Ezawa T."/>
            <person name="Yamaguchi K."/>
            <person name="Bino T."/>
            <person name="Nishimoto Y."/>
            <person name="Shigenobu S."/>
            <person name="Kawaguchi M."/>
        </authorList>
    </citation>
    <scope>NUCLEOTIDE SEQUENCE</scope>
    <source>
        <strain evidence="1">HR1</strain>
    </source>
</reference>
<sequence>MSFNNNQGDPMTISQSIQVVQASQMSSSISIPQQQENIVMAEYLFFYKPYNDFQIYNIICKEISFDVISRLLSNNDGLTQNNVQPINSHIFYFQHPDDKKIYKVICELISYNYIISMLNKYNYGIELNLCEQQQENFSKELKDNLELHLKHDLTNFLAPINISQQNIIDQSLDYSQGYGSTSI</sequence>
<organism evidence="1 2">
    <name type="scientific">Rhizophagus clarus</name>
    <dbReference type="NCBI Taxonomy" id="94130"/>
    <lineage>
        <taxon>Eukaryota</taxon>
        <taxon>Fungi</taxon>
        <taxon>Fungi incertae sedis</taxon>
        <taxon>Mucoromycota</taxon>
        <taxon>Glomeromycotina</taxon>
        <taxon>Glomeromycetes</taxon>
        <taxon>Glomerales</taxon>
        <taxon>Glomeraceae</taxon>
        <taxon>Rhizophagus</taxon>
    </lineage>
</organism>
<comment type="caution">
    <text evidence="1">The sequence shown here is derived from an EMBL/GenBank/DDBJ whole genome shotgun (WGS) entry which is preliminary data.</text>
</comment>
<dbReference type="Proteomes" id="UP000615446">
    <property type="component" value="Unassembled WGS sequence"/>
</dbReference>
<evidence type="ECO:0000313" key="2">
    <source>
        <dbReference type="Proteomes" id="UP000615446"/>
    </source>
</evidence>